<dbReference type="AlphaFoldDB" id="A0A061FD58"/>
<evidence type="ECO:0000313" key="2">
    <source>
        <dbReference type="Proteomes" id="UP000026915"/>
    </source>
</evidence>
<reference evidence="1 2" key="1">
    <citation type="journal article" date="2013" name="Genome Biol.">
        <title>The genome sequence of the most widely cultivated cacao type and its use to identify candidate genes regulating pod color.</title>
        <authorList>
            <person name="Motamayor J.C."/>
            <person name="Mockaitis K."/>
            <person name="Schmutz J."/>
            <person name="Haiminen N."/>
            <person name="Iii D.L."/>
            <person name="Cornejo O."/>
            <person name="Findley S.D."/>
            <person name="Zheng P."/>
            <person name="Utro F."/>
            <person name="Royaert S."/>
            <person name="Saski C."/>
            <person name="Jenkins J."/>
            <person name="Podicheti R."/>
            <person name="Zhao M."/>
            <person name="Scheffler B.E."/>
            <person name="Stack J.C."/>
            <person name="Feltus F.A."/>
            <person name="Mustiga G.M."/>
            <person name="Amores F."/>
            <person name="Phillips W."/>
            <person name="Marelli J.P."/>
            <person name="May G.D."/>
            <person name="Shapiro H."/>
            <person name="Ma J."/>
            <person name="Bustamante C.D."/>
            <person name="Schnell R.J."/>
            <person name="Main D."/>
            <person name="Gilbert D."/>
            <person name="Parida L."/>
            <person name="Kuhn D.N."/>
        </authorList>
    </citation>
    <scope>NUCLEOTIDE SEQUENCE [LARGE SCALE GENOMIC DNA]</scope>
    <source>
        <strain evidence="2">cv. Matina 1-6</strain>
    </source>
</reference>
<evidence type="ECO:0000313" key="1">
    <source>
        <dbReference type="EMBL" id="EOY14991.1"/>
    </source>
</evidence>
<accession>A0A061FD58</accession>
<keyword evidence="2" id="KW-1185">Reference proteome</keyword>
<name>A0A061FD58_THECC</name>
<gene>
    <name evidence="1" type="ORF">TCM_034202</name>
</gene>
<organism evidence="1 2">
    <name type="scientific">Theobroma cacao</name>
    <name type="common">Cacao</name>
    <name type="synonym">Cocoa</name>
    <dbReference type="NCBI Taxonomy" id="3641"/>
    <lineage>
        <taxon>Eukaryota</taxon>
        <taxon>Viridiplantae</taxon>
        <taxon>Streptophyta</taxon>
        <taxon>Embryophyta</taxon>
        <taxon>Tracheophyta</taxon>
        <taxon>Spermatophyta</taxon>
        <taxon>Magnoliopsida</taxon>
        <taxon>eudicotyledons</taxon>
        <taxon>Gunneridae</taxon>
        <taxon>Pentapetalae</taxon>
        <taxon>rosids</taxon>
        <taxon>malvids</taxon>
        <taxon>Malvales</taxon>
        <taxon>Malvaceae</taxon>
        <taxon>Byttnerioideae</taxon>
        <taxon>Theobroma</taxon>
    </lineage>
</organism>
<sequence length="78" mass="9009">MRHFLVSTRTNGTVISLDRADDRCMWLLEKHVNALSVSQTIASKSLMMCKNNTNIPQYTNQRMPRQLLDVINLLNHPI</sequence>
<dbReference type="HOGENOM" id="CLU_2626960_0_0_1"/>
<dbReference type="Gramene" id="EOY14991">
    <property type="protein sequence ID" value="EOY14991"/>
    <property type="gene ID" value="TCM_034202"/>
</dbReference>
<proteinExistence type="predicted"/>
<dbReference type="InParanoid" id="A0A061FD58"/>
<dbReference type="EMBL" id="CM001886">
    <property type="protein sequence ID" value="EOY14991.1"/>
    <property type="molecule type" value="Genomic_DNA"/>
</dbReference>
<dbReference type="Proteomes" id="UP000026915">
    <property type="component" value="Chromosome 8"/>
</dbReference>
<protein>
    <submittedName>
        <fullName evidence="1">Uncharacterized protein</fullName>
    </submittedName>
</protein>